<proteinExistence type="inferred from homology"/>
<dbReference type="NCBIfam" id="NF004758">
    <property type="entry name" value="PRK06087.1"/>
    <property type="match status" value="1"/>
</dbReference>
<dbReference type="InterPro" id="IPR020845">
    <property type="entry name" value="AMP-binding_CS"/>
</dbReference>
<dbReference type="InterPro" id="IPR045851">
    <property type="entry name" value="AMP-bd_C_sf"/>
</dbReference>
<feature type="domain" description="AMP-binding enzyme C-terminal" evidence="4">
    <location>
        <begin position="450"/>
        <end position="527"/>
    </location>
</feature>
<dbReference type="AlphaFoldDB" id="A0A369NZJ1"/>
<dbReference type="PANTHER" id="PTHR43201">
    <property type="entry name" value="ACYL-COA SYNTHETASE"/>
    <property type="match status" value="1"/>
</dbReference>
<evidence type="ECO:0000256" key="1">
    <source>
        <dbReference type="ARBA" id="ARBA00006432"/>
    </source>
</evidence>
<feature type="domain" description="AMP-dependent synthetase/ligase" evidence="3">
    <location>
        <begin position="31"/>
        <end position="399"/>
    </location>
</feature>
<dbReference type="Pfam" id="PF13193">
    <property type="entry name" value="AMP-binding_C"/>
    <property type="match status" value="1"/>
</dbReference>
<dbReference type="GO" id="GO:0031956">
    <property type="term" value="F:medium-chain fatty acid-CoA ligase activity"/>
    <property type="evidence" value="ECO:0007669"/>
    <property type="project" value="TreeGrafter"/>
</dbReference>
<comment type="similarity">
    <text evidence="1">Belongs to the ATP-dependent AMP-binding enzyme family.</text>
</comment>
<organism evidence="5 6">
    <name type="scientific">Adlercreutzia equolifaciens subsp. celatus</name>
    <dbReference type="NCBI Taxonomy" id="394340"/>
    <lineage>
        <taxon>Bacteria</taxon>
        <taxon>Bacillati</taxon>
        <taxon>Actinomycetota</taxon>
        <taxon>Coriobacteriia</taxon>
        <taxon>Eggerthellales</taxon>
        <taxon>Eggerthellaceae</taxon>
        <taxon>Adlercreutzia</taxon>
    </lineage>
</organism>
<dbReference type="InterPro" id="IPR042099">
    <property type="entry name" value="ANL_N_sf"/>
</dbReference>
<comment type="caution">
    <text evidence="5">The sequence shown here is derived from an EMBL/GenBank/DDBJ whole genome shotgun (WGS) entry which is preliminary data.</text>
</comment>
<dbReference type="InterPro" id="IPR025110">
    <property type="entry name" value="AMP-bd_C"/>
</dbReference>
<sequence length="544" mass="60188">MIDDLKINEALKKRWYDKGYWTHDTIADIWERTSAAHPDREYVCDDTGSHLTYGEVDDKAGRVAAWLVAEGVKAGDVVTLQFPTWAEFTIAYVAVLKVGGVVHPVPRNYNDVDLEYAMNLVGSRAYLSPTFSHNTDYEAQILSVRDAIPSLAAIAVLDKQAPSHSELPTFDDIYGRFEPLREPVAVSADSVACILPTSGTTGKPKQSMLTHNNILFSERVFTRELGRTQGDVMFMPSPLNHATGFFHGLISPLLLGGRAVLQQDFRPREAIELMNAEGVTWSMSATPFIYDMLNVLDAEDGLGFDTLRLFCCGGAPLPPALIERAARYGVLLCEIYGSTESCPHVFVPPEKCAEWNGAWSGVPFAGIEVKVIDEAGNEVPRGAQGEEISRGPHMFVGYLNERDRTDRALDDEGWFYSGDLCYMDGEGRIRINGRKKEVIIRGGENISAREIDDDLIGAPGLANSATIGMPDARLGERICTFVVPSDPAAPPTQDDLIAYLRERHVAKRLWPERIEIIDEIPVTATGKVKRFILAQILKERMEAE</sequence>
<keyword evidence="2 5" id="KW-0436">Ligase</keyword>
<dbReference type="Gene3D" id="3.40.50.12780">
    <property type="entry name" value="N-terminal domain of ligase-like"/>
    <property type="match status" value="1"/>
</dbReference>
<dbReference type="PROSITE" id="PS00455">
    <property type="entry name" value="AMP_BINDING"/>
    <property type="match status" value="1"/>
</dbReference>
<dbReference type="GO" id="GO:0006631">
    <property type="term" value="P:fatty acid metabolic process"/>
    <property type="evidence" value="ECO:0007669"/>
    <property type="project" value="TreeGrafter"/>
</dbReference>
<evidence type="ECO:0000313" key="5">
    <source>
        <dbReference type="EMBL" id="RDC43594.1"/>
    </source>
</evidence>
<dbReference type="Proteomes" id="UP000253805">
    <property type="component" value="Unassembled WGS sequence"/>
</dbReference>
<dbReference type="Gene3D" id="3.30.300.30">
    <property type="match status" value="1"/>
</dbReference>
<dbReference type="InterPro" id="IPR000873">
    <property type="entry name" value="AMP-dep_synth/lig_dom"/>
</dbReference>
<dbReference type="SUPFAM" id="SSF56801">
    <property type="entry name" value="Acetyl-CoA synthetase-like"/>
    <property type="match status" value="1"/>
</dbReference>
<evidence type="ECO:0000259" key="4">
    <source>
        <dbReference type="Pfam" id="PF13193"/>
    </source>
</evidence>
<protein>
    <submittedName>
        <fullName evidence="5">Cyclohexanecarboxylate-CoA ligase</fullName>
    </submittedName>
</protein>
<dbReference type="Pfam" id="PF00501">
    <property type="entry name" value="AMP-binding"/>
    <property type="match status" value="1"/>
</dbReference>
<name>A0A369NZJ1_9ACTN</name>
<evidence type="ECO:0000259" key="3">
    <source>
        <dbReference type="Pfam" id="PF00501"/>
    </source>
</evidence>
<dbReference type="EMBL" id="PPUT01000019">
    <property type="protein sequence ID" value="RDC43594.1"/>
    <property type="molecule type" value="Genomic_DNA"/>
</dbReference>
<evidence type="ECO:0000313" key="6">
    <source>
        <dbReference type="Proteomes" id="UP000253805"/>
    </source>
</evidence>
<reference evidence="5 6" key="1">
    <citation type="journal article" date="2018" name="Elife">
        <title>Discovery and characterization of a prevalent human gut bacterial enzyme sufficient for the inactivation of a family of plant toxins.</title>
        <authorList>
            <person name="Koppel N."/>
            <person name="Bisanz J.E."/>
            <person name="Pandelia M.E."/>
            <person name="Turnbaugh P.J."/>
            <person name="Balskus E.P."/>
        </authorList>
    </citation>
    <scope>NUCLEOTIDE SEQUENCE [LARGE SCALE GENOMIC DNA]</scope>
    <source>
        <strain evidence="5 6">OB21 GAM 11</strain>
    </source>
</reference>
<evidence type="ECO:0000256" key="2">
    <source>
        <dbReference type="ARBA" id="ARBA00022598"/>
    </source>
</evidence>
<dbReference type="RefSeq" id="WP_114549259.1">
    <property type="nucleotide sequence ID" value="NZ_PPUT01000019.1"/>
</dbReference>
<accession>A0A369NZJ1</accession>
<gene>
    <name evidence="5" type="ORF">C1850_07860</name>
</gene>
<dbReference type="PANTHER" id="PTHR43201:SF5">
    <property type="entry name" value="MEDIUM-CHAIN ACYL-COA LIGASE ACSF2, MITOCHONDRIAL"/>
    <property type="match status" value="1"/>
</dbReference>